<protein>
    <submittedName>
        <fullName evidence="1">Uncharacterized protein</fullName>
    </submittedName>
</protein>
<organism evidence="1 2">
    <name type="scientific">Pneumocystis oryctolagi</name>
    <dbReference type="NCBI Taxonomy" id="42067"/>
    <lineage>
        <taxon>Eukaryota</taxon>
        <taxon>Fungi</taxon>
        <taxon>Dikarya</taxon>
        <taxon>Ascomycota</taxon>
        <taxon>Taphrinomycotina</taxon>
        <taxon>Pneumocystomycetes</taxon>
        <taxon>Pneumocystaceae</taxon>
        <taxon>Pneumocystis</taxon>
    </lineage>
</organism>
<sequence length="133" mass="15970">MHFKKSSFPILSRYILTQKTKKNQFRNLSTNTLKDVPEFTSDEDFSSPVWKKTILFGFCSFVIYKIDQWYSSLHEGKGFFTRIIEHFMVNGEEATRLYIDRLKASSDSIKERARYQNFKRETIYRLKFPEQLD</sequence>
<proteinExistence type="predicted"/>
<name>A0ACB7CGY4_9ASCO</name>
<comment type="caution">
    <text evidence="1">The sequence shown here is derived from an EMBL/GenBank/DDBJ whole genome shotgun (WGS) entry which is preliminary data.</text>
</comment>
<dbReference type="EMBL" id="JABTEG010000001">
    <property type="protein sequence ID" value="KAG4306398.1"/>
    <property type="molecule type" value="Genomic_DNA"/>
</dbReference>
<evidence type="ECO:0000313" key="2">
    <source>
        <dbReference type="Proteomes" id="UP000768646"/>
    </source>
</evidence>
<reference evidence="1 2" key="1">
    <citation type="journal article" date="2021" name="Commun. Biol.">
        <title>Genomic insights into the host specific adaptation of the Pneumocystis genus.</title>
        <authorList>
            <person name="Cisse O.H."/>
            <person name="Ma L."/>
            <person name="Dekker J.P."/>
            <person name="Khil P.P."/>
            <person name="Youn J.-H."/>
            <person name="Brenchley J.M."/>
            <person name="Blair R."/>
            <person name="Pahar B."/>
            <person name="Chabe M."/>
            <person name="Van Rompay K.K.A."/>
            <person name="Keesler R."/>
            <person name="Sukura A."/>
            <person name="Hirsch V."/>
            <person name="Kutty G."/>
            <person name="Liu Y."/>
            <person name="Peng L."/>
            <person name="Chen J."/>
            <person name="Song J."/>
            <person name="Weissenbacher-Lang C."/>
            <person name="Xu J."/>
            <person name="Upham N.S."/>
            <person name="Stajich J.E."/>
            <person name="Cuomo C.A."/>
            <person name="Cushion M.T."/>
            <person name="Kovacs J.A."/>
        </authorList>
    </citation>
    <scope>NUCLEOTIDE SEQUENCE [LARGE SCALE GENOMIC DNA]</scope>
    <source>
        <strain evidence="1 2">RABM</strain>
    </source>
</reference>
<keyword evidence="2" id="KW-1185">Reference proteome</keyword>
<gene>
    <name evidence="1" type="ORF">PORY_000386</name>
</gene>
<accession>A0ACB7CGY4</accession>
<dbReference type="Proteomes" id="UP000768646">
    <property type="component" value="Unassembled WGS sequence"/>
</dbReference>
<evidence type="ECO:0000313" key="1">
    <source>
        <dbReference type="EMBL" id="KAG4306398.1"/>
    </source>
</evidence>